<dbReference type="Proteomes" id="UP000827976">
    <property type="component" value="Chromosome 1"/>
</dbReference>
<proteinExistence type="predicted"/>
<accession>A0ACB7WUH1</accession>
<dbReference type="EMBL" id="CM037011">
    <property type="protein sequence ID" value="KAH7692460.1"/>
    <property type="molecule type" value="Genomic_DNA"/>
</dbReference>
<evidence type="ECO:0000313" key="2">
    <source>
        <dbReference type="Proteomes" id="UP000827976"/>
    </source>
</evidence>
<protein>
    <submittedName>
        <fullName evidence="1">Uncharacterized protein</fullName>
    </submittedName>
</protein>
<gene>
    <name evidence="1" type="ORF">IHE45_01G067800</name>
</gene>
<name>A0ACB7WUH1_DIOAL</name>
<evidence type="ECO:0000313" key="1">
    <source>
        <dbReference type="EMBL" id="KAH7692460.1"/>
    </source>
</evidence>
<comment type="caution">
    <text evidence="1">The sequence shown here is derived from an EMBL/GenBank/DDBJ whole genome shotgun (WGS) entry which is preliminary data.</text>
</comment>
<sequence length="293" mass="32989">MNLSLRCTAALPLTATSPFLPKNHRQSIIKRCNITDPFPFDAQENVALAPEDNVPDIGEFHSQAPPNSKEEEEDEPFRLYKWPMQLMAPSVLLMTAMAPTLWLPLPSVFKVVDLAGFFSLLGLDCVFNTGATLFFLIADAYGRPKRSSEVIETQIPLSNKVWNMIANTAGFVLPLIMLLASSTYNVRRPLPFISFVVMLGPYLLMLAVQIAAEVMTWMQKSPTWLVVPVVYEIYRLFQLRRAIRLAALLGAPVWSIEGLLVLISMWLFVLVVQLLRVAWFSGYAAKSQQRLPF</sequence>
<organism evidence="1 2">
    <name type="scientific">Dioscorea alata</name>
    <name type="common">Purple yam</name>
    <dbReference type="NCBI Taxonomy" id="55571"/>
    <lineage>
        <taxon>Eukaryota</taxon>
        <taxon>Viridiplantae</taxon>
        <taxon>Streptophyta</taxon>
        <taxon>Embryophyta</taxon>
        <taxon>Tracheophyta</taxon>
        <taxon>Spermatophyta</taxon>
        <taxon>Magnoliopsida</taxon>
        <taxon>Liliopsida</taxon>
        <taxon>Dioscoreales</taxon>
        <taxon>Dioscoreaceae</taxon>
        <taxon>Dioscorea</taxon>
    </lineage>
</organism>
<keyword evidence="2" id="KW-1185">Reference proteome</keyword>
<reference evidence="2" key="1">
    <citation type="journal article" date="2022" name="Nat. Commun.">
        <title>Chromosome evolution and the genetic basis of agronomically important traits in greater yam.</title>
        <authorList>
            <person name="Bredeson J.V."/>
            <person name="Lyons J.B."/>
            <person name="Oniyinde I.O."/>
            <person name="Okereke N.R."/>
            <person name="Kolade O."/>
            <person name="Nnabue I."/>
            <person name="Nwadili C.O."/>
            <person name="Hribova E."/>
            <person name="Parker M."/>
            <person name="Nwogha J."/>
            <person name="Shu S."/>
            <person name="Carlson J."/>
            <person name="Kariba R."/>
            <person name="Muthemba S."/>
            <person name="Knop K."/>
            <person name="Barton G.J."/>
            <person name="Sherwood A.V."/>
            <person name="Lopez-Montes A."/>
            <person name="Asiedu R."/>
            <person name="Jamnadass R."/>
            <person name="Muchugi A."/>
            <person name="Goodstein D."/>
            <person name="Egesi C.N."/>
            <person name="Featherston J."/>
            <person name="Asfaw A."/>
            <person name="Simpson G.G."/>
            <person name="Dolezel J."/>
            <person name="Hendre P.S."/>
            <person name="Van Deynze A."/>
            <person name="Kumar P.L."/>
            <person name="Obidiegwu J.E."/>
            <person name="Bhattacharjee R."/>
            <person name="Rokhsar D.S."/>
        </authorList>
    </citation>
    <scope>NUCLEOTIDE SEQUENCE [LARGE SCALE GENOMIC DNA]</scope>
    <source>
        <strain evidence="2">cv. TDa95/00328</strain>
    </source>
</reference>